<dbReference type="EMBL" id="MTKO01000058">
    <property type="protein sequence ID" value="RWX46602.1"/>
    <property type="molecule type" value="Genomic_DNA"/>
</dbReference>
<name>A0A3S3U987_9BACT</name>
<sequence>VWVVEVPGPERVVEVPGPERVVEVPGPERIVEVPGPERVVKKVVEVPKYVEKIVKVPGPERIVRVPGPERIVPGPERIVEKFIEAEPQCCPECIYPVRLVADMGYLRLSDPADFGFGRIGVEYAFNQRLSFLGMIGGAAKADGSDGDDAWLIDFMLQYNMFFMQVADRWNPVFLGFGLGGWMSNGDDDIDSEDSDVDIIAQIGTQIYGHPDSFNTSVFFEARSGVDETDKLSEYGRFGAGLRFRF</sequence>
<reference evidence="1 2" key="1">
    <citation type="submission" date="2017-01" db="EMBL/GenBank/DDBJ databases">
        <title>The cable genome- insights into the physiology and evolution of filamentous bacteria capable of sulfide oxidation via long distance electron transfer.</title>
        <authorList>
            <person name="Schreiber L."/>
            <person name="Bjerg J.T."/>
            <person name="Boggild A."/>
            <person name="Van De Vossenberg J."/>
            <person name="Meysman F."/>
            <person name="Nielsen L.P."/>
            <person name="Schramm A."/>
            <person name="Kjeldsen K.U."/>
        </authorList>
    </citation>
    <scope>NUCLEOTIDE SEQUENCE [LARGE SCALE GENOMIC DNA]</scope>
    <source>
        <strain evidence="1">MCF</strain>
    </source>
</reference>
<proteinExistence type="predicted"/>
<accession>A0A3S3U987</accession>
<comment type="caution">
    <text evidence="1">The sequence shown here is derived from an EMBL/GenBank/DDBJ whole genome shotgun (WGS) entry which is preliminary data.</text>
</comment>
<dbReference type="Proteomes" id="UP000287853">
    <property type="component" value="Unassembled WGS sequence"/>
</dbReference>
<keyword evidence="2" id="KW-1185">Reference proteome</keyword>
<protein>
    <submittedName>
        <fullName evidence="1">Uncharacterized protein</fullName>
    </submittedName>
</protein>
<evidence type="ECO:0000313" key="2">
    <source>
        <dbReference type="Proteomes" id="UP000287853"/>
    </source>
</evidence>
<evidence type="ECO:0000313" key="1">
    <source>
        <dbReference type="EMBL" id="RWX46602.1"/>
    </source>
</evidence>
<feature type="non-terminal residue" evidence="1">
    <location>
        <position position="1"/>
    </location>
</feature>
<organism evidence="1 2">
    <name type="scientific">Candidatus Electrothrix aarhusensis</name>
    <dbReference type="NCBI Taxonomy" id="1859131"/>
    <lineage>
        <taxon>Bacteria</taxon>
        <taxon>Pseudomonadati</taxon>
        <taxon>Thermodesulfobacteriota</taxon>
        <taxon>Desulfobulbia</taxon>
        <taxon>Desulfobulbales</taxon>
        <taxon>Desulfobulbaceae</taxon>
        <taxon>Candidatus Electrothrix</taxon>
    </lineage>
</organism>
<dbReference type="AlphaFoldDB" id="A0A3S3U987"/>
<gene>
    <name evidence="1" type="ORF">H206_03788</name>
</gene>